<dbReference type="SMART" id="SM00248">
    <property type="entry name" value="ANK"/>
    <property type="match status" value="3"/>
</dbReference>
<name>A0A0G4GFP0_VITBC</name>
<dbReference type="SUPFAM" id="SSF48403">
    <property type="entry name" value="Ankyrin repeat"/>
    <property type="match status" value="1"/>
</dbReference>
<evidence type="ECO:0000256" key="1">
    <source>
        <dbReference type="ARBA" id="ARBA00022737"/>
    </source>
</evidence>
<evidence type="ECO:0000256" key="3">
    <source>
        <dbReference type="PROSITE-ProRule" id="PRU00023"/>
    </source>
</evidence>
<feature type="repeat" description="ANK" evidence="3">
    <location>
        <begin position="225"/>
        <end position="257"/>
    </location>
</feature>
<dbReference type="Pfam" id="PF12796">
    <property type="entry name" value="Ank_2"/>
    <property type="match status" value="1"/>
</dbReference>
<dbReference type="InParanoid" id="A0A0G4GFP0"/>
<dbReference type="Gene3D" id="1.25.40.20">
    <property type="entry name" value="Ankyrin repeat-containing domain"/>
    <property type="match status" value="1"/>
</dbReference>
<keyword evidence="6" id="KW-1185">Reference proteome</keyword>
<proteinExistence type="predicted"/>
<evidence type="ECO:0000256" key="2">
    <source>
        <dbReference type="ARBA" id="ARBA00023043"/>
    </source>
</evidence>
<evidence type="ECO:0000256" key="4">
    <source>
        <dbReference type="SAM" id="MobiDB-lite"/>
    </source>
</evidence>
<gene>
    <name evidence="5" type="ORF">Vbra_345</name>
</gene>
<evidence type="ECO:0000313" key="6">
    <source>
        <dbReference type="Proteomes" id="UP000041254"/>
    </source>
</evidence>
<accession>A0A0G4GFP0</accession>
<dbReference type="InterPro" id="IPR002110">
    <property type="entry name" value="Ankyrin_rpt"/>
</dbReference>
<dbReference type="PROSITE" id="PS50088">
    <property type="entry name" value="ANK_REPEAT"/>
    <property type="match status" value="2"/>
</dbReference>
<protein>
    <submittedName>
        <fullName evidence="5">Uncharacterized protein</fullName>
    </submittedName>
</protein>
<dbReference type="EMBL" id="CDMY01000651">
    <property type="protein sequence ID" value="CEM28323.1"/>
    <property type="molecule type" value="Genomic_DNA"/>
</dbReference>
<sequence length="290" mass="32466">MSFSKFSPHLACRLAPIEPPPCSSESPKTKMMDNRFTRPSTHHGSGPPPSPNAFNDFFHSVTTCQYDAVQRCLEREDPTPYMQATDQTLKTCLHLAVKGGLQFWCTCSSPSGPPSKPESESGGRRCTWRVSMGTRKLWSVCYTLGRTWRPAMGWLGRTPFHLGCYSENRNVVSILLHSKPSLIHATDKHERTGLYYAVLSRHWSGQDITKLLLAKGADVNARDLYGRTPLHYACEDGQSKVVPLLLRNGADPHIQNTVSRKSPLQMAATPLIRDQIKSHLRQKDELPVAE</sequence>
<keyword evidence="2 3" id="KW-0040">ANK repeat</keyword>
<dbReference type="Proteomes" id="UP000041254">
    <property type="component" value="Unassembled WGS sequence"/>
</dbReference>
<organism evidence="5 6">
    <name type="scientific">Vitrella brassicaformis (strain CCMP3155)</name>
    <dbReference type="NCBI Taxonomy" id="1169540"/>
    <lineage>
        <taxon>Eukaryota</taxon>
        <taxon>Sar</taxon>
        <taxon>Alveolata</taxon>
        <taxon>Colpodellida</taxon>
        <taxon>Vitrellaceae</taxon>
        <taxon>Vitrella</taxon>
    </lineage>
</organism>
<feature type="region of interest" description="Disordered" evidence="4">
    <location>
        <begin position="20"/>
        <end position="52"/>
    </location>
</feature>
<dbReference type="PANTHER" id="PTHR24198">
    <property type="entry name" value="ANKYRIN REPEAT AND PROTEIN KINASE DOMAIN-CONTAINING PROTEIN"/>
    <property type="match status" value="1"/>
</dbReference>
<dbReference type="PROSITE" id="PS50297">
    <property type="entry name" value="ANK_REP_REGION"/>
    <property type="match status" value="2"/>
</dbReference>
<dbReference type="InterPro" id="IPR036770">
    <property type="entry name" value="Ankyrin_rpt-contain_sf"/>
</dbReference>
<dbReference type="STRING" id="1169540.A0A0G4GFP0"/>
<feature type="repeat" description="ANK" evidence="3">
    <location>
        <begin position="189"/>
        <end position="224"/>
    </location>
</feature>
<dbReference type="AlphaFoldDB" id="A0A0G4GFP0"/>
<dbReference type="PRINTS" id="PR01415">
    <property type="entry name" value="ANKYRIN"/>
</dbReference>
<dbReference type="PhylomeDB" id="A0A0G4GFP0"/>
<evidence type="ECO:0000313" key="5">
    <source>
        <dbReference type="EMBL" id="CEM28323.1"/>
    </source>
</evidence>
<dbReference type="OrthoDB" id="448998at2759"/>
<feature type="compositionally biased region" description="Basic and acidic residues" evidence="4">
    <location>
        <begin position="27"/>
        <end position="36"/>
    </location>
</feature>
<dbReference type="VEuPathDB" id="CryptoDB:Vbra_345"/>
<reference evidence="5 6" key="1">
    <citation type="submission" date="2014-11" db="EMBL/GenBank/DDBJ databases">
        <authorList>
            <person name="Zhu J."/>
            <person name="Qi W."/>
            <person name="Song R."/>
        </authorList>
    </citation>
    <scope>NUCLEOTIDE SEQUENCE [LARGE SCALE GENOMIC DNA]</scope>
</reference>
<keyword evidence="1" id="KW-0677">Repeat</keyword>
<dbReference type="PANTHER" id="PTHR24198:SF165">
    <property type="entry name" value="ANKYRIN REPEAT-CONTAINING PROTEIN-RELATED"/>
    <property type="match status" value="1"/>
</dbReference>